<dbReference type="RefSeq" id="WP_241551583.1">
    <property type="nucleotide sequence ID" value="NZ_JANCNS010000002.1"/>
</dbReference>
<dbReference type="Proteomes" id="UP001155280">
    <property type="component" value="Unassembled WGS sequence"/>
</dbReference>
<accession>A0A9X2KWR5</accession>
<comment type="caution">
    <text evidence="2">The sequence shown here is derived from an EMBL/GenBank/DDBJ whole genome shotgun (WGS) entry which is preliminary data.</text>
</comment>
<feature type="chain" id="PRO_5040814183" evidence="1">
    <location>
        <begin position="20"/>
        <end position="260"/>
    </location>
</feature>
<proteinExistence type="predicted"/>
<evidence type="ECO:0000256" key="1">
    <source>
        <dbReference type="SAM" id="SignalP"/>
    </source>
</evidence>
<name>A0A9X2KWR5_9FLAO</name>
<feature type="signal peptide" evidence="1">
    <location>
        <begin position="1"/>
        <end position="19"/>
    </location>
</feature>
<protein>
    <submittedName>
        <fullName evidence="2">DUF3575 domain-containing protein</fullName>
    </submittedName>
</protein>
<keyword evidence="1" id="KW-0732">Signal</keyword>
<organism evidence="2 3">
    <name type="scientific">Christiangramia oceanisediminis</name>
    <dbReference type="NCBI Taxonomy" id="2920386"/>
    <lineage>
        <taxon>Bacteria</taxon>
        <taxon>Pseudomonadati</taxon>
        <taxon>Bacteroidota</taxon>
        <taxon>Flavobacteriia</taxon>
        <taxon>Flavobacteriales</taxon>
        <taxon>Flavobacteriaceae</taxon>
        <taxon>Christiangramia</taxon>
    </lineage>
</organism>
<reference evidence="2" key="1">
    <citation type="submission" date="2022-07" db="EMBL/GenBank/DDBJ databases">
        <title>Gramela sediminis sp. nov., isolated from deep-sea sediment of the Indian Ocean.</title>
        <authorList>
            <person name="Shi H."/>
        </authorList>
    </citation>
    <scope>NUCLEOTIDE SEQUENCE</scope>
    <source>
        <strain evidence="2">GC03-9</strain>
    </source>
</reference>
<dbReference type="EMBL" id="JANCNS010000002">
    <property type="protein sequence ID" value="MCP9199769.1"/>
    <property type="molecule type" value="Genomic_DNA"/>
</dbReference>
<dbReference type="AlphaFoldDB" id="A0A9X2KWR5"/>
<keyword evidence="3" id="KW-1185">Reference proteome</keyword>
<sequence>MKNASLLIVFFLALNLSFGQETNQAFQEEEELKPIYTQRKNIPKFAPTSLVFRNFQFQYERVLNQRFSVALTYSTIPEGDFPFKDLLLESADEEEDLNRYLENSSIKYTSFTPEIRIYFGDGYGKGFYLAPFYRHTNYDLKGIQFYYDSDEGNEEVVVTSGELKSNTFGLQVGSQFNLGNRLVLDWFIIGPHYGTSNGDLLGRTTETLSEQEQQDLDEVLSDIDMPVGDFTHEVDSRGANIKVDGPWGGIRAGIAIGYRF</sequence>
<evidence type="ECO:0000313" key="2">
    <source>
        <dbReference type="EMBL" id="MCP9199769.1"/>
    </source>
</evidence>
<evidence type="ECO:0000313" key="3">
    <source>
        <dbReference type="Proteomes" id="UP001155280"/>
    </source>
</evidence>
<gene>
    <name evidence="2" type="ORF">MKO06_07630</name>
</gene>